<feature type="region of interest" description="Disordered" evidence="1">
    <location>
        <begin position="1"/>
        <end position="52"/>
    </location>
</feature>
<accession>A0A4Y7PUR2</accession>
<dbReference type="AlphaFoldDB" id="A0A4Y7PUR2"/>
<organism evidence="2 3">
    <name type="scientific">Rickenella mellea</name>
    <dbReference type="NCBI Taxonomy" id="50990"/>
    <lineage>
        <taxon>Eukaryota</taxon>
        <taxon>Fungi</taxon>
        <taxon>Dikarya</taxon>
        <taxon>Basidiomycota</taxon>
        <taxon>Agaricomycotina</taxon>
        <taxon>Agaricomycetes</taxon>
        <taxon>Hymenochaetales</taxon>
        <taxon>Rickenellaceae</taxon>
        <taxon>Rickenella</taxon>
    </lineage>
</organism>
<feature type="compositionally biased region" description="Low complexity" evidence="1">
    <location>
        <begin position="106"/>
        <end position="115"/>
    </location>
</feature>
<evidence type="ECO:0000256" key="1">
    <source>
        <dbReference type="SAM" id="MobiDB-lite"/>
    </source>
</evidence>
<feature type="region of interest" description="Disordered" evidence="1">
    <location>
        <begin position="103"/>
        <end position="131"/>
    </location>
</feature>
<reference evidence="2 3" key="1">
    <citation type="submission" date="2018-06" db="EMBL/GenBank/DDBJ databases">
        <title>A transcriptomic atlas of mushroom development highlights an independent origin of complex multicellularity.</title>
        <authorList>
            <consortium name="DOE Joint Genome Institute"/>
            <person name="Krizsan K."/>
            <person name="Almasi E."/>
            <person name="Merenyi Z."/>
            <person name="Sahu N."/>
            <person name="Viragh M."/>
            <person name="Koszo T."/>
            <person name="Mondo S."/>
            <person name="Kiss B."/>
            <person name="Balint B."/>
            <person name="Kues U."/>
            <person name="Barry K."/>
            <person name="Hegedus J.C."/>
            <person name="Henrissat B."/>
            <person name="Johnson J."/>
            <person name="Lipzen A."/>
            <person name="Ohm R."/>
            <person name="Nagy I."/>
            <person name="Pangilinan J."/>
            <person name="Yan J."/>
            <person name="Xiong Y."/>
            <person name="Grigoriev I.V."/>
            <person name="Hibbett D.S."/>
            <person name="Nagy L.G."/>
        </authorList>
    </citation>
    <scope>NUCLEOTIDE SEQUENCE [LARGE SCALE GENOMIC DNA]</scope>
    <source>
        <strain evidence="2 3">SZMC22713</strain>
    </source>
</reference>
<gene>
    <name evidence="2" type="ORF">BD410DRAFT_877083</name>
</gene>
<keyword evidence="3" id="KW-1185">Reference proteome</keyword>
<name>A0A4Y7PUR2_9AGAM</name>
<dbReference type="VEuPathDB" id="FungiDB:BD410DRAFT_877083"/>
<protein>
    <submittedName>
        <fullName evidence="2">Uncharacterized protein</fullName>
    </submittedName>
</protein>
<dbReference type="EMBL" id="ML170199">
    <property type="protein sequence ID" value="TDL19154.1"/>
    <property type="molecule type" value="Genomic_DNA"/>
</dbReference>
<evidence type="ECO:0000313" key="3">
    <source>
        <dbReference type="Proteomes" id="UP000294933"/>
    </source>
</evidence>
<feature type="compositionally biased region" description="Basic and acidic residues" evidence="1">
    <location>
        <begin position="1"/>
        <end position="46"/>
    </location>
</feature>
<proteinExistence type="predicted"/>
<feature type="compositionally biased region" description="Polar residues" evidence="1">
    <location>
        <begin position="116"/>
        <end position="131"/>
    </location>
</feature>
<sequence>MKENESATWKRESATRSRERDDDTQKRDRDSESVMRDNERVAKEGRGQWQAAVSNAGRHVAARIGTKGADGYAGMSRAARREGDKVGWGREVRDLVRRDGGMLWTRSGRSKSSSSTAETQRTLNTKSNEVTTPEPDRLMFLYIKIALGIPKADILRLGEEDCHENRSQNQRSMDAIRDPLAFEPYGGCPEIGRVDEAKRKDGCAVKVICSWWLRNKRRNSQRWRAKLRHFALAIGEMAIAGEAGETPLAEA</sequence>
<evidence type="ECO:0000313" key="2">
    <source>
        <dbReference type="EMBL" id="TDL19154.1"/>
    </source>
</evidence>
<dbReference type="Proteomes" id="UP000294933">
    <property type="component" value="Unassembled WGS sequence"/>
</dbReference>